<organism evidence="3 4">
    <name type="scientific">Ancylostoma caninum</name>
    <name type="common">Dog hookworm</name>
    <dbReference type="NCBI Taxonomy" id="29170"/>
    <lineage>
        <taxon>Eukaryota</taxon>
        <taxon>Metazoa</taxon>
        <taxon>Ecdysozoa</taxon>
        <taxon>Nematoda</taxon>
        <taxon>Chromadorea</taxon>
        <taxon>Rhabditida</taxon>
        <taxon>Rhabditina</taxon>
        <taxon>Rhabditomorpha</taxon>
        <taxon>Strongyloidea</taxon>
        <taxon>Ancylostomatidae</taxon>
        <taxon>Ancylostomatinae</taxon>
        <taxon>Ancylostoma</taxon>
    </lineage>
</organism>
<dbReference type="AlphaFoldDB" id="A0A368FQF7"/>
<protein>
    <submittedName>
        <fullName evidence="3">Uncharacterized protein</fullName>
    </submittedName>
</protein>
<gene>
    <name evidence="3" type="ORF">ANCCAN_19856</name>
</gene>
<evidence type="ECO:0000256" key="1">
    <source>
        <dbReference type="SAM" id="MobiDB-lite"/>
    </source>
</evidence>
<proteinExistence type="predicted"/>
<feature type="signal peptide" evidence="2">
    <location>
        <begin position="1"/>
        <end position="20"/>
    </location>
</feature>
<dbReference type="Proteomes" id="UP000252519">
    <property type="component" value="Unassembled WGS sequence"/>
</dbReference>
<evidence type="ECO:0000313" key="3">
    <source>
        <dbReference type="EMBL" id="RCN34302.1"/>
    </source>
</evidence>
<reference evidence="3 4" key="1">
    <citation type="submission" date="2014-10" db="EMBL/GenBank/DDBJ databases">
        <title>Draft genome of the hookworm Ancylostoma caninum.</title>
        <authorList>
            <person name="Mitreva M."/>
        </authorList>
    </citation>
    <scope>NUCLEOTIDE SEQUENCE [LARGE SCALE GENOMIC DNA]</scope>
    <source>
        <strain evidence="3 4">Baltimore</strain>
    </source>
</reference>
<dbReference type="OrthoDB" id="5871418at2759"/>
<name>A0A368FQF7_ANCCA</name>
<sequence>MKNGAQMLLIWAAAIGLVAAGGFDTQSGGYETAEQDQPKPYPPVSAGNGDQQAYNSDGGGKANDDMLSNMPVLPGPGPDSSCGGGNQPAPGGDGGGNQPAPGGDGGYRRRFRASHRV</sequence>
<feature type="region of interest" description="Disordered" evidence="1">
    <location>
        <begin position="23"/>
        <end position="117"/>
    </location>
</feature>
<feature type="compositionally biased region" description="Basic residues" evidence="1">
    <location>
        <begin position="108"/>
        <end position="117"/>
    </location>
</feature>
<dbReference type="STRING" id="29170.A0A368FQF7"/>
<dbReference type="EMBL" id="JOJR01000800">
    <property type="protein sequence ID" value="RCN34302.1"/>
    <property type="molecule type" value="Genomic_DNA"/>
</dbReference>
<keyword evidence="2" id="KW-0732">Signal</keyword>
<evidence type="ECO:0000313" key="4">
    <source>
        <dbReference type="Proteomes" id="UP000252519"/>
    </source>
</evidence>
<feature type="compositionally biased region" description="Gly residues" evidence="1">
    <location>
        <begin position="82"/>
        <end position="105"/>
    </location>
</feature>
<accession>A0A368FQF7</accession>
<comment type="caution">
    <text evidence="3">The sequence shown here is derived from an EMBL/GenBank/DDBJ whole genome shotgun (WGS) entry which is preliminary data.</text>
</comment>
<evidence type="ECO:0000256" key="2">
    <source>
        <dbReference type="SAM" id="SignalP"/>
    </source>
</evidence>
<feature type="chain" id="PRO_5016686200" evidence="2">
    <location>
        <begin position="21"/>
        <end position="117"/>
    </location>
</feature>
<keyword evidence="4" id="KW-1185">Reference proteome</keyword>